<comment type="caution">
    <text evidence="3">The sequence shown here is derived from an EMBL/GenBank/DDBJ whole genome shotgun (WGS) entry which is preliminary data.</text>
</comment>
<evidence type="ECO:0000313" key="4">
    <source>
        <dbReference type="Proteomes" id="UP000663853"/>
    </source>
</evidence>
<gene>
    <name evidence="3" type="ORF">RDB_LOCUS166435</name>
</gene>
<reference evidence="3" key="1">
    <citation type="submission" date="2021-01" db="EMBL/GenBank/DDBJ databases">
        <authorList>
            <person name="Kaushik A."/>
        </authorList>
    </citation>
    <scope>NUCLEOTIDE SEQUENCE</scope>
    <source>
        <strain evidence="3">AG6-10EEA</strain>
    </source>
</reference>
<feature type="compositionally biased region" description="Acidic residues" evidence="1">
    <location>
        <begin position="250"/>
        <end position="262"/>
    </location>
</feature>
<dbReference type="Proteomes" id="UP000663853">
    <property type="component" value="Unassembled WGS sequence"/>
</dbReference>
<feature type="region of interest" description="Disordered" evidence="1">
    <location>
        <begin position="114"/>
        <end position="278"/>
    </location>
</feature>
<feature type="domain" description="DUF6532" evidence="2">
    <location>
        <begin position="1"/>
        <end position="68"/>
    </location>
</feature>
<evidence type="ECO:0000259" key="2">
    <source>
        <dbReference type="Pfam" id="PF20149"/>
    </source>
</evidence>
<feature type="compositionally biased region" description="Basic and acidic residues" evidence="1">
    <location>
        <begin position="227"/>
        <end position="247"/>
    </location>
</feature>
<dbReference type="InterPro" id="IPR045341">
    <property type="entry name" value="DUF6532"/>
</dbReference>
<accession>A0A8H3DJ83</accession>
<feature type="compositionally biased region" description="Basic and acidic residues" evidence="1">
    <location>
        <begin position="114"/>
        <end position="128"/>
    </location>
</feature>
<name>A0A8H3DJ83_9AGAM</name>
<evidence type="ECO:0000256" key="1">
    <source>
        <dbReference type="SAM" id="MobiDB-lite"/>
    </source>
</evidence>
<organism evidence="3 4">
    <name type="scientific">Rhizoctonia solani</name>
    <dbReference type="NCBI Taxonomy" id="456999"/>
    <lineage>
        <taxon>Eukaryota</taxon>
        <taxon>Fungi</taxon>
        <taxon>Dikarya</taxon>
        <taxon>Basidiomycota</taxon>
        <taxon>Agaricomycotina</taxon>
        <taxon>Agaricomycetes</taxon>
        <taxon>Cantharellales</taxon>
        <taxon>Ceratobasidiaceae</taxon>
        <taxon>Rhizoctonia</taxon>
    </lineage>
</organism>
<feature type="compositionally biased region" description="Basic and acidic residues" evidence="1">
    <location>
        <begin position="136"/>
        <end position="196"/>
    </location>
</feature>
<protein>
    <recommendedName>
        <fullName evidence="2">DUF6532 domain-containing protein</fullName>
    </recommendedName>
</protein>
<dbReference type="EMBL" id="CAJMXA010003981">
    <property type="protein sequence ID" value="CAE6530053.1"/>
    <property type="molecule type" value="Genomic_DNA"/>
</dbReference>
<sequence>MLFRFKRDLGVQFAERFKKPTAALICFFCSILQFVVEERENHGKTGSKDLDFDEQRKMYNTHLTSHTVWLTIAGERWGCVQDQLFLRAFKNSEKADWRQEKVEFQAKARGNLDGWEHIDDEIPNRGDPNEAGGQERAAREPERDNRGSRRDRERYGGHNNDRGSYREHGDERTRDSREGSGRNDPRDERNNRDTGNYREFNVPDDYQWDLPERRGPGPEGNQIYDRVSGDYRPEDGPITHIDRERQGSIEQDESNFGDDYDDQGNARTSPKRRERENSFVKTYGQATRHTKVTKFLAPHIFFFPLLIPSSSYLTAFFPSRTTFKTTIILMLLV</sequence>
<evidence type="ECO:0000313" key="3">
    <source>
        <dbReference type="EMBL" id="CAE6530053.1"/>
    </source>
</evidence>
<dbReference type="Pfam" id="PF20149">
    <property type="entry name" value="DUF6532"/>
    <property type="match status" value="1"/>
</dbReference>
<proteinExistence type="predicted"/>
<dbReference type="AlphaFoldDB" id="A0A8H3DJ83"/>